<dbReference type="Proteomes" id="UP000061010">
    <property type="component" value="Chromosome"/>
</dbReference>
<dbReference type="GeneID" id="78388238"/>
<name>A0A0S1AV73_9GAMM</name>
<dbReference type="PATRIC" id="fig|128780.6.peg.231"/>
<feature type="chain" id="PRO_5006588301" description="Lipoprotein" evidence="1">
    <location>
        <begin position="26"/>
        <end position="98"/>
    </location>
</feature>
<proteinExistence type="predicted"/>
<sequence precursor="true">MKFKPALLAASLLVPFMLAGCSAVASKTNTLSDERILSETSGVLGMSPSDLTLLERRTEGVNTYVTLKAKSGKTYACTVNGGNLLSFGMTNPPVCNAR</sequence>
<evidence type="ECO:0000256" key="1">
    <source>
        <dbReference type="SAM" id="SignalP"/>
    </source>
</evidence>
<dbReference type="EMBL" id="CP012900">
    <property type="protein sequence ID" value="ALJ26688.1"/>
    <property type="molecule type" value="Genomic_DNA"/>
</dbReference>
<evidence type="ECO:0000313" key="3">
    <source>
        <dbReference type="Proteomes" id="UP000061010"/>
    </source>
</evidence>
<protein>
    <recommendedName>
        <fullName evidence="4">Lipoprotein</fullName>
    </recommendedName>
</protein>
<feature type="signal peptide" evidence="1">
    <location>
        <begin position="1"/>
        <end position="25"/>
    </location>
</feature>
<evidence type="ECO:0000313" key="2">
    <source>
        <dbReference type="EMBL" id="ALJ26688.1"/>
    </source>
</evidence>
<gene>
    <name evidence="2" type="ORF">AOT14_02270</name>
</gene>
<organism evidence="2 3">
    <name type="scientific">Stenotrophomonas acidaminiphila</name>
    <dbReference type="NCBI Taxonomy" id="128780"/>
    <lineage>
        <taxon>Bacteria</taxon>
        <taxon>Pseudomonadati</taxon>
        <taxon>Pseudomonadota</taxon>
        <taxon>Gammaproteobacteria</taxon>
        <taxon>Lysobacterales</taxon>
        <taxon>Lysobacteraceae</taxon>
        <taxon>Stenotrophomonas</taxon>
    </lineage>
</organism>
<evidence type="ECO:0008006" key="4">
    <source>
        <dbReference type="Google" id="ProtNLM"/>
    </source>
</evidence>
<reference evidence="2 3" key="1">
    <citation type="journal article" date="2015" name="Genome Announc.">
        <title>Complete Genome Sequencing of Stenotrophomonas acidaminiphila ZAC14D2_NAIMI4_2, a Multidrug-Resistant Strain Isolated from Sediments of a Polluted River in Mexico, Uncovers New Antibiotic Resistance Genes and a Novel Class-II Lasso Peptide Biosynthesis Gene Cluster.</title>
        <authorList>
            <person name="Vinuesa P."/>
            <person name="Ochoa-Sanchez L.E."/>
        </authorList>
    </citation>
    <scope>NUCLEOTIDE SEQUENCE [LARGE SCALE GENOMIC DNA]</scope>
    <source>
        <strain evidence="2 3">ZAC14D2_NAIMI4_2</strain>
    </source>
</reference>
<dbReference type="PROSITE" id="PS51257">
    <property type="entry name" value="PROKAR_LIPOPROTEIN"/>
    <property type="match status" value="1"/>
</dbReference>
<keyword evidence="1" id="KW-0732">Signal</keyword>
<accession>A0A0S1AV73</accession>
<dbReference type="OrthoDB" id="6885719at2"/>
<keyword evidence="3" id="KW-1185">Reference proteome</keyword>
<dbReference type="KEGG" id="sacz:AOT14_02270"/>
<dbReference type="AlphaFoldDB" id="A0A0S1AV73"/>
<dbReference type="RefSeq" id="WP_054661773.1">
    <property type="nucleotide sequence ID" value="NZ_CP043567.1"/>
</dbReference>